<dbReference type="EMBL" id="CP017641">
    <property type="protein sequence ID" value="APZ91905.1"/>
    <property type="molecule type" value="Genomic_DNA"/>
</dbReference>
<dbReference type="Pfam" id="PF00578">
    <property type="entry name" value="AhpC-TSA"/>
    <property type="match status" value="1"/>
</dbReference>
<keyword evidence="7" id="KW-0676">Redox-active center</keyword>
<comment type="similarity">
    <text evidence="9">Belongs to the peroxiredoxin family. BCP/PrxQ subfamily.</text>
</comment>
<evidence type="ECO:0000313" key="13">
    <source>
        <dbReference type="EMBL" id="APZ91905.1"/>
    </source>
</evidence>
<dbReference type="GO" id="GO:0005737">
    <property type="term" value="C:cytoplasm"/>
    <property type="evidence" value="ECO:0007669"/>
    <property type="project" value="TreeGrafter"/>
</dbReference>
<evidence type="ECO:0000256" key="4">
    <source>
        <dbReference type="ARBA" id="ARBA00022862"/>
    </source>
</evidence>
<reference evidence="13 14" key="1">
    <citation type="journal article" date="2016" name="Front. Microbiol.">
        <title>Fuerstia marisgermanicae gen. nov., sp. nov., an Unusual Member of the Phylum Planctomycetes from the German Wadden Sea.</title>
        <authorList>
            <person name="Kohn T."/>
            <person name="Heuer A."/>
            <person name="Jogler M."/>
            <person name="Vollmers J."/>
            <person name="Boedeker C."/>
            <person name="Bunk B."/>
            <person name="Rast P."/>
            <person name="Borchert D."/>
            <person name="Glockner I."/>
            <person name="Freese H.M."/>
            <person name="Klenk H.P."/>
            <person name="Overmann J."/>
            <person name="Kaster A.K."/>
            <person name="Rohde M."/>
            <person name="Wiegand S."/>
            <person name="Jogler C."/>
        </authorList>
    </citation>
    <scope>NUCLEOTIDE SEQUENCE [LARGE SCALE GENOMIC DNA]</scope>
    <source>
        <strain evidence="13 14">NH11</strain>
    </source>
</reference>
<dbReference type="GO" id="GO:0034599">
    <property type="term" value="P:cellular response to oxidative stress"/>
    <property type="evidence" value="ECO:0007669"/>
    <property type="project" value="TreeGrafter"/>
</dbReference>
<keyword evidence="14" id="KW-1185">Reference proteome</keyword>
<comment type="catalytic activity">
    <reaction evidence="11">
        <text>a hydroperoxide + [thioredoxin]-dithiol = an alcohol + [thioredoxin]-disulfide + H2O</text>
        <dbReference type="Rhea" id="RHEA:62620"/>
        <dbReference type="Rhea" id="RHEA-COMP:10698"/>
        <dbReference type="Rhea" id="RHEA-COMP:10700"/>
        <dbReference type="ChEBI" id="CHEBI:15377"/>
        <dbReference type="ChEBI" id="CHEBI:29950"/>
        <dbReference type="ChEBI" id="CHEBI:30879"/>
        <dbReference type="ChEBI" id="CHEBI:35924"/>
        <dbReference type="ChEBI" id="CHEBI:50058"/>
        <dbReference type="EC" id="1.11.1.24"/>
    </reaction>
</comment>
<evidence type="ECO:0000256" key="1">
    <source>
        <dbReference type="ARBA" id="ARBA00003330"/>
    </source>
</evidence>
<dbReference type="PROSITE" id="PS51352">
    <property type="entry name" value="THIOREDOXIN_2"/>
    <property type="match status" value="1"/>
</dbReference>
<dbReference type="GO" id="GO:0008379">
    <property type="term" value="F:thioredoxin peroxidase activity"/>
    <property type="evidence" value="ECO:0007669"/>
    <property type="project" value="TreeGrafter"/>
</dbReference>
<sequence>MERLKRTANGDPIVTLPMTRCPIITAALLLACANPLWAKNPPVSLREGDAAPVFSGVDDKGNEWNSSDYIGRNVVVVYFYPADMTSVCTRQACSFRDQSEELGQAGIKVVGVSGDSVKNHQLFKKAHSLNFPLLADVDGSIAKAFGVPVRDGGEITRVVDGKQKKLVRGVTARRWTFVIGLDGTIMNRNTDVQAATDGKSVLKLVRHLTASAQ</sequence>
<comment type="function">
    <text evidence="1">Thiol-specific peroxidase that catalyzes the reduction of hydrogen peroxide and organic hydroperoxides to water and alcohols, respectively. Plays a role in cell protection against oxidative stress by detoxifying peroxides and as sensor of hydrogen peroxide-mediated signaling events.</text>
</comment>
<evidence type="ECO:0000256" key="6">
    <source>
        <dbReference type="ARBA" id="ARBA00023157"/>
    </source>
</evidence>
<dbReference type="PANTHER" id="PTHR42801:SF4">
    <property type="entry name" value="AHPC_TSA FAMILY PROTEIN"/>
    <property type="match status" value="1"/>
</dbReference>
<evidence type="ECO:0000313" key="14">
    <source>
        <dbReference type="Proteomes" id="UP000187735"/>
    </source>
</evidence>
<keyword evidence="6" id="KW-1015">Disulfide bond</keyword>
<dbReference type="KEGG" id="fmr:Fuma_01501"/>
<dbReference type="Gene3D" id="3.40.30.10">
    <property type="entry name" value="Glutaredoxin"/>
    <property type="match status" value="1"/>
</dbReference>
<evidence type="ECO:0000259" key="12">
    <source>
        <dbReference type="PROSITE" id="PS51352"/>
    </source>
</evidence>
<evidence type="ECO:0000256" key="8">
    <source>
        <dbReference type="ARBA" id="ARBA00032824"/>
    </source>
</evidence>
<evidence type="ECO:0000256" key="3">
    <source>
        <dbReference type="ARBA" id="ARBA00022559"/>
    </source>
</evidence>
<evidence type="ECO:0000256" key="5">
    <source>
        <dbReference type="ARBA" id="ARBA00023002"/>
    </source>
</evidence>
<evidence type="ECO:0000256" key="9">
    <source>
        <dbReference type="ARBA" id="ARBA00038489"/>
    </source>
</evidence>
<dbReference type="CDD" id="cd03017">
    <property type="entry name" value="PRX_BCP"/>
    <property type="match status" value="1"/>
</dbReference>
<keyword evidence="4" id="KW-0049">Antioxidant</keyword>
<evidence type="ECO:0000256" key="10">
    <source>
        <dbReference type="ARBA" id="ARBA00042639"/>
    </source>
</evidence>
<gene>
    <name evidence="13" type="primary">bcp_4</name>
    <name evidence="13" type="ORF">Fuma_01501</name>
</gene>
<dbReference type="InterPro" id="IPR036249">
    <property type="entry name" value="Thioredoxin-like_sf"/>
</dbReference>
<dbReference type="GO" id="GO:0045454">
    <property type="term" value="P:cell redox homeostasis"/>
    <property type="evidence" value="ECO:0007669"/>
    <property type="project" value="TreeGrafter"/>
</dbReference>
<dbReference type="EC" id="1.11.1.24" evidence="2"/>
<dbReference type="STRING" id="1891926.Fuma_01501"/>
<dbReference type="InterPro" id="IPR000866">
    <property type="entry name" value="AhpC/TSA"/>
</dbReference>
<evidence type="ECO:0000256" key="2">
    <source>
        <dbReference type="ARBA" id="ARBA00013017"/>
    </source>
</evidence>
<dbReference type="SUPFAM" id="SSF52833">
    <property type="entry name" value="Thioredoxin-like"/>
    <property type="match status" value="1"/>
</dbReference>
<dbReference type="PANTHER" id="PTHR42801">
    <property type="entry name" value="THIOREDOXIN-DEPENDENT PEROXIDE REDUCTASE"/>
    <property type="match status" value="1"/>
</dbReference>
<dbReference type="Proteomes" id="UP000187735">
    <property type="component" value="Chromosome"/>
</dbReference>
<feature type="domain" description="Thioredoxin" evidence="12">
    <location>
        <begin position="45"/>
        <end position="210"/>
    </location>
</feature>
<dbReference type="InterPro" id="IPR050924">
    <property type="entry name" value="Peroxiredoxin_BCP/PrxQ"/>
</dbReference>
<evidence type="ECO:0000256" key="7">
    <source>
        <dbReference type="ARBA" id="ARBA00023284"/>
    </source>
</evidence>
<dbReference type="AlphaFoldDB" id="A0A1P8WCV4"/>
<keyword evidence="3 13" id="KW-0575">Peroxidase</keyword>
<keyword evidence="5 13" id="KW-0560">Oxidoreductase</keyword>
<dbReference type="PROSITE" id="PS51257">
    <property type="entry name" value="PROKAR_LIPOPROTEIN"/>
    <property type="match status" value="1"/>
</dbReference>
<organism evidence="13 14">
    <name type="scientific">Fuerstiella marisgermanici</name>
    <dbReference type="NCBI Taxonomy" id="1891926"/>
    <lineage>
        <taxon>Bacteria</taxon>
        <taxon>Pseudomonadati</taxon>
        <taxon>Planctomycetota</taxon>
        <taxon>Planctomycetia</taxon>
        <taxon>Planctomycetales</taxon>
        <taxon>Planctomycetaceae</taxon>
        <taxon>Fuerstiella</taxon>
    </lineage>
</organism>
<name>A0A1P8WCV4_9PLAN</name>
<evidence type="ECO:0000256" key="11">
    <source>
        <dbReference type="ARBA" id="ARBA00049091"/>
    </source>
</evidence>
<dbReference type="InterPro" id="IPR013766">
    <property type="entry name" value="Thioredoxin_domain"/>
</dbReference>
<accession>A0A1P8WCV4</accession>
<protein>
    <recommendedName>
        <fullName evidence="2">thioredoxin-dependent peroxiredoxin</fullName>
        <ecNumber evidence="2">1.11.1.24</ecNumber>
    </recommendedName>
    <alternativeName>
        <fullName evidence="8">Thioredoxin peroxidase</fullName>
    </alternativeName>
    <alternativeName>
        <fullName evidence="10">Thioredoxin-dependent peroxiredoxin Bcp</fullName>
    </alternativeName>
</protein>
<proteinExistence type="inferred from homology"/>